<dbReference type="Proteomes" id="UP000006281">
    <property type="component" value="Chromosome"/>
</dbReference>
<feature type="transmembrane region" description="Helical" evidence="2">
    <location>
        <begin position="39"/>
        <end position="62"/>
    </location>
</feature>
<protein>
    <submittedName>
        <fullName evidence="3">Uncharacterized protein</fullName>
    </submittedName>
</protein>
<dbReference type="PATRIC" id="fig|1179773.3.peg.1007"/>
<keyword evidence="2" id="KW-0472">Membrane</keyword>
<accession>K0JS52</accession>
<organism evidence="3 4">
    <name type="scientific">Saccharothrix espanaensis (strain ATCC 51144 / DSM 44229 / JCM 9112 / NBRC 15066 / NRRL 15764)</name>
    <dbReference type="NCBI Taxonomy" id="1179773"/>
    <lineage>
        <taxon>Bacteria</taxon>
        <taxon>Bacillati</taxon>
        <taxon>Actinomycetota</taxon>
        <taxon>Actinomycetes</taxon>
        <taxon>Pseudonocardiales</taxon>
        <taxon>Pseudonocardiaceae</taxon>
        <taxon>Saccharothrix</taxon>
    </lineage>
</organism>
<dbReference type="STRING" id="1179773.BN6_10040"/>
<dbReference type="KEGG" id="sesp:BN6_10040"/>
<evidence type="ECO:0000256" key="1">
    <source>
        <dbReference type="SAM" id="MobiDB-lite"/>
    </source>
</evidence>
<name>K0JS52_SACES</name>
<dbReference type="BioCyc" id="SESP1179773:BN6_RS04955-MONOMER"/>
<dbReference type="AlphaFoldDB" id="K0JS52"/>
<dbReference type="EMBL" id="HE804045">
    <property type="protein sequence ID" value="CCH28332.1"/>
    <property type="molecule type" value="Genomic_DNA"/>
</dbReference>
<evidence type="ECO:0000313" key="3">
    <source>
        <dbReference type="EMBL" id="CCH28332.1"/>
    </source>
</evidence>
<feature type="region of interest" description="Disordered" evidence="1">
    <location>
        <begin position="1"/>
        <end position="23"/>
    </location>
</feature>
<dbReference type="HOGENOM" id="CLU_2411989_0_0_11"/>
<sequence>MPSDSSRASEAQPGGGVADTRQADPFPVTTATVTTHFKMIFISVLLLEVALLLAMNGMAIFVHDPTEVVKNSISTCSTLATAGFGAICGLIGGKAIN</sequence>
<dbReference type="eggNOG" id="ENOG50322Z9">
    <property type="taxonomic scope" value="Bacteria"/>
</dbReference>
<proteinExistence type="predicted"/>
<reference evidence="3 4" key="1">
    <citation type="journal article" date="2012" name="BMC Genomics">
        <title>Complete genome sequence of Saccharothrix espanaensis DSM 44229T and comparison to the other completely sequenced Pseudonocardiaceae.</title>
        <authorList>
            <person name="Strobel T."/>
            <person name="Al-Dilaimi A."/>
            <person name="Blom J."/>
            <person name="Gessner A."/>
            <person name="Kalinowski J."/>
            <person name="Luzhetska M."/>
            <person name="Puhler A."/>
            <person name="Szczepanowski R."/>
            <person name="Bechthold A."/>
            <person name="Ruckert C."/>
        </authorList>
    </citation>
    <scope>NUCLEOTIDE SEQUENCE [LARGE SCALE GENOMIC DNA]</scope>
    <source>
        <strain evidence="4">ATCC 51144 / DSM 44229 / JCM 9112 / NBRC 15066 / NRRL 15764</strain>
    </source>
</reference>
<evidence type="ECO:0000313" key="4">
    <source>
        <dbReference type="Proteomes" id="UP000006281"/>
    </source>
</evidence>
<keyword evidence="2" id="KW-1133">Transmembrane helix</keyword>
<evidence type="ECO:0000256" key="2">
    <source>
        <dbReference type="SAM" id="Phobius"/>
    </source>
</evidence>
<keyword evidence="4" id="KW-1185">Reference proteome</keyword>
<keyword evidence="2" id="KW-0812">Transmembrane</keyword>
<gene>
    <name evidence="3" type="ordered locus">BN6_10040</name>
</gene>